<dbReference type="Proteomes" id="UP000005666">
    <property type="component" value="Chromosome 6"/>
</dbReference>
<evidence type="ECO:0000256" key="8">
    <source>
        <dbReference type="ARBA" id="ARBA00022833"/>
    </source>
</evidence>
<sequence>MYYIFVETETLHKIETPKDHTQIVSLSYQLINVEYKEDLSYDVKKNDVVILSLGDSMANGDIMTFKDIIEQFSRNVEKTIGNEEKVLCSLNSTWDLRVTIPRQSNDEGIILPSFLKLPIIFDLWKEYQRWCNLHFSEINTMKTKKYKDSSELYKILEINQNSDAKTNNEKLNDRSGNINMDRGYKKNDVRSTVDVFMAIVDKCSTPEDHESVLTHPYNSNVDFQTFIQETSKIIYMNNLPPDTTQSELESWFAQFGIKPARLWTVRNILESTSYTNSNGNSNNSPYVEEHDSISGFAVFQTHKEATDALLLNGRSILSNMANTKQPRVVEHIVELQPSSMVILERIQEISSQFPQSKNKPRPGDWNCMSCGFSNFQRRTSCFRCSFPAATSNNGNGTNVNNTINTRKYNNGNNENSLNSANKNTMNSYSLNQYQLDNKDRISTDIHSPMDSSNYNNMGIYGGNISAGNNILTQNSNMIMNNVNNHNLLSNYDNLTGNIGYSLNNGHTNNQYRYNHNNHLGFQNNAYNANNNRYSNQGNGLNNGGSNVPFRAGDWKCSACSYHNFAKNIVCLRCGGPKTQAILNDMNKSMSHNSGQKYNGHSNHKSQYNDHEKMGSNNRVDTPTSSSTVSSEDLHDKNINKEYYIDNKKHNNSFV</sequence>
<dbReference type="GO" id="GO:0003729">
    <property type="term" value="F:mRNA binding"/>
    <property type="evidence" value="ECO:0007669"/>
    <property type="project" value="TreeGrafter"/>
</dbReference>
<feature type="domain" description="RanBP2-type" evidence="13">
    <location>
        <begin position="550"/>
        <end position="579"/>
    </location>
</feature>
<evidence type="ECO:0000313" key="15">
    <source>
        <dbReference type="Proteomes" id="UP000005666"/>
    </source>
</evidence>
<dbReference type="PROSITE" id="PS50199">
    <property type="entry name" value="ZF_RANBP2_2"/>
    <property type="match status" value="2"/>
</dbReference>
<organism evidence="14 15">
    <name type="scientific">Tetrapisispora phaffii (strain ATCC 24235 / CBS 4417 / NBRC 1672 / NRRL Y-8282 / UCD 70-5)</name>
    <name type="common">Yeast</name>
    <name type="synonym">Fabospora phaffii</name>
    <dbReference type="NCBI Taxonomy" id="1071381"/>
    <lineage>
        <taxon>Eukaryota</taxon>
        <taxon>Fungi</taxon>
        <taxon>Dikarya</taxon>
        <taxon>Ascomycota</taxon>
        <taxon>Saccharomycotina</taxon>
        <taxon>Saccharomycetes</taxon>
        <taxon>Saccharomycetales</taxon>
        <taxon>Saccharomycetaceae</taxon>
        <taxon>Tetrapisispora</taxon>
    </lineage>
</organism>
<gene>
    <name evidence="14" type="primary">TPHA0F02960</name>
    <name evidence="14" type="ordered locus">TPHA_0F02960</name>
</gene>
<dbReference type="eggNOG" id="KOG4198">
    <property type="taxonomic scope" value="Eukaryota"/>
</dbReference>
<feature type="compositionally biased region" description="Low complexity" evidence="12">
    <location>
        <begin position="621"/>
        <end position="630"/>
    </location>
</feature>
<keyword evidence="5" id="KW-0479">Metal-binding</keyword>
<dbReference type="PROSITE" id="PS01358">
    <property type="entry name" value="ZF_RANBP2_1"/>
    <property type="match status" value="2"/>
</dbReference>
<evidence type="ECO:0000259" key="13">
    <source>
        <dbReference type="PROSITE" id="PS50199"/>
    </source>
</evidence>
<keyword evidence="15" id="KW-1185">Reference proteome</keyword>
<keyword evidence="9" id="KW-0694">RNA-binding</keyword>
<dbReference type="OrthoDB" id="448399at2759"/>
<keyword evidence="6" id="KW-0677">Repeat</keyword>
<dbReference type="SMART" id="SM00360">
    <property type="entry name" value="RRM"/>
    <property type="match status" value="1"/>
</dbReference>
<dbReference type="EMBL" id="HE612861">
    <property type="protein sequence ID" value="CCE63777.1"/>
    <property type="molecule type" value="Genomic_DNA"/>
</dbReference>
<dbReference type="RefSeq" id="XP_003686211.1">
    <property type="nucleotide sequence ID" value="XM_003686163.1"/>
</dbReference>
<dbReference type="InterPro" id="IPR036443">
    <property type="entry name" value="Znf_RanBP2_sf"/>
</dbReference>
<dbReference type="PANTHER" id="PTHR23111">
    <property type="entry name" value="ZINC FINGER PROTEIN"/>
    <property type="match status" value="1"/>
</dbReference>
<feature type="compositionally biased region" description="Polar residues" evidence="12">
    <location>
        <begin position="587"/>
        <end position="600"/>
    </location>
</feature>
<feature type="domain" description="RanBP2-type" evidence="13">
    <location>
        <begin position="361"/>
        <end position="390"/>
    </location>
</feature>
<dbReference type="SUPFAM" id="SSF54928">
    <property type="entry name" value="RNA-binding domain, RBD"/>
    <property type="match status" value="1"/>
</dbReference>
<dbReference type="GeneID" id="11535578"/>
<keyword evidence="8" id="KW-0862">Zinc</keyword>
<dbReference type="GO" id="GO:0005634">
    <property type="term" value="C:nucleus"/>
    <property type="evidence" value="ECO:0007669"/>
    <property type="project" value="UniProtKB-SubCell"/>
</dbReference>
<evidence type="ECO:0000313" key="14">
    <source>
        <dbReference type="EMBL" id="CCE63777.1"/>
    </source>
</evidence>
<dbReference type="Pfam" id="PF00641">
    <property type="entry name" value="Zn_ribbon_RanBP"/>
    <property type="match status" value="2"/>
</dbReference>
<keyword evidence="3" id="KW-0158">Chromosome</keyword>
<keyword evidence="7 11" id="KW-0863">Zinc-finger</keyword>
<reference evidence="14 15" key="1">
    <citation type="journal article" date="2011" name="Proc. Natl. Acad. Sci. U.S.A.">
        <title>Evolutionary erosion of yeast sex chromosomes by mating-type switching accidents.</title>
        <authorList>
            <person name="Gordon J.L."/>
            <person name="Armisen D."/>
            <person name="Proux-Wera E."/>
            <person name="Oheigeartaigh S.S."/>
            <person name="Byrne K.P."/>
            <person name="Wolfe K.H."/>
        </authorList>
    </citation>
    <scope>NUCLEOTIDE SEQUENCE [LARGE SCALE GENOMIC DNA]</scope>
    <source>
        <strain evidence="15">ATCC 24235 / CBS 4417 / NBRC 1672 / NRRL Y-8282 / UCD 70-5</strain>
    </source>
</reference>
<dbReference type="FunFam" id="4.10.1060.10:FF:000021">
    <property type="entry name" value="MUTL protein homolog 3"/>
    <property type="match status" value="1"/>
</dbReference>
<dbReference type="Gene3D" id="3.30.420.10">
    <property type="entry name" value="Ribonuclease H-like superfamily/Ribonuclease H"/>
    <property type="match status" value="1"/>
</dbReference>
<feature type="region of interest" description="Disordered" evidence="12">
    <location>
        <begin position="587"/>
        <end position="634"/>
    </location>
</feature>
<dbReference type="GO" id="GO:0010494">
    <property type="term" value="C:cytoplasmic stress granule"/>
    <property type="evidence" value="ECO:0007669"/>
    <property type="project" value="EnsemblFungi"/>
</dbReference>
<evidence type="ECO:0000256" key="3">
    <source>
        <dbReference type="ARBA" id="ARBA00022454"/>
    </source>
</evidence>
<evidence type="ECO:0000256" key="4">
    <source>
        <dbReference type="ARBA" id="ARBA00022553"/>
    </source>
</evidence>
<proteinExistence type="predicted"/>
<name>G8BUJ1_TETPH</name>
<dbReference type="OMA" id="CTYHNFA"/>
<evidence type="ECO:0000256" key="9">
    <source>
        <dbReference type="ARBA" id="ARBA00022884"/>
    </source>
</evidence>
<dbReference type="PANTHER" id="PTHR23111:SF40">
    <property type="entry name" value="RNA-BINDING PROTEIN INVOLVED IN HETEROCHROMATIN ASSEMBLY-RELATED"/>
    <property type="match status" value="1"/>
</dbReference>
<evidence type="ECO:0000256" key="11">
    <source>
        <dbReference type="PROSITE-ProRule" id="PRU00322"/>
    </source>
</evidence>
<dbReference type="Gene3D" id="4.10.1060.10">
    <property type="entry name" value="Zinc finger, RanBP2-type"/>
    <property type="match status" value="2"/>
</dbReference>
<accession>G8BUJ1</accession>
<evidence type="ECO:0000256" key="10">
    <source>
        <dbReference type="ARBA" id="ARBA00023242"/>
    </source>
</evidence>
<dbReference type="KEGG" id="tpf:TPHA_0F02960"/>
<dbReference type="SMART" id="SM00547">
    <property type="entry name" value="ZnF_RBZ"/>
    <property type="match status" value="2"/>
</dbReference>
<dbReference type="GO" id="GO:0005694">
    <property type="term" value="C:chromosome"/>
    <property type="evidence" value="ECO:0007669"/>
    <property type="project" value="UniProtKB-SubCell"/>
</dbReference>
<dbReference type="InterPro" id="IPR036397">
    <property type="entry name" value="RNaseH_sf"/>
</dbReference>
<dbReference type="SUPFAM" id="SSF90209">
    <property type="entry name" value="Ran binding protein zinc finger-like"/>
    <property type="match status" value="2"/>
</dbReference>
<dbReference type="STRING" id="1071381.G8BUJ1"/>
<dbReference type="FunFam" id="4.10.1060.10:FF:000024">
    <property type="entry name" value="RNA-binding protein"/>
    <property type="match status" value="1"/>
</dbReference>
<comment type="subcellular location">
    <subcellularLocation>
        <location evidence="2">Chromosome</location>
    </subcellularLocation>
    <subcellularLocation>
        <location evidence="1">Nucleus</location>
    </subcellularLocation>
</comment>
<evidence type="ECO:0000256" key="7">
    <source>
        <dbReference type="ARBA" id="ARBA00022771"/>
    </source>
</evidence>
<keyword evidence="4" id="KW-0597">Phosphoprotein</keyword>
<dbReference type="Gene3D" id="3.30.70.330">
    <property type="match status" value="1"/>
</dbReference>
<protein>
    <recommendedName>
        <fullName evidence="13">RanBP2-type domain-containing protein</fullName>
    </recommendedName>
</protein>
<dbReference type="InterPro" id="IPR035979">
    <property type="entry name" value="RBD_domain_sf"/>
</dbReference>
<dbReference type="GO" id="GO:0008270">
    <property type="term" value="F:zinc ion binding"/>
    <property type="evidence" value="ECO:0007669"/>
    <property type="project" value="UniProtKB-KW"/>
</dbReference>
<dbReference type="InterPro" id="IPR000504">
    <property type="entry name" value="RRM_dom"/>
</dbReference>
<evidence type="ECO:0000256" key="6">
    <source>
        <dbReference type="ARBA" id="ARBA00022737"/>
    </source>
</evidence>
<keyword evidence="10" id="KW-0539">Nucleus</keyword>
<evidence type="ECO:0000256" key="5">
    <source>
        <dbReference type="ARBA" id="ARBA00022723"/>
    </source>
</evidence>
<evidence type="ECO:0000256" key="12">
    <source>
        <dbReference type="SAM" id="MobiDB-lite"/>
    </source>
</evidence>
<dbReference type="InterPro" id="IPR001876">
    <property type="entry name" value="Znf_RanBP2"/>
</dbReference>
<dbReference type="HOGENOM" id="CLU_022834_0_0_1"/>
<dbReference type="AlphaFoldDB" id="G8BUJ1"/>
<evidence type="ECO:0000256" key="2">
    <source>
        <dbReference type="ARBA" id="ARBA00004286"/>
    </source>
</evidence>
<evidence type="ECO:0000256" key="1">
    <source>
        <dbReference type="ARBA" id="ARBA00004123"/>
    </source>
</evidence>
<dbReference type="InterPro" id="IPR012677">
    <property type="entry name" value="Nucleotide-bd_a/b_plait_sf"/>
</dbReference>